<dbReference type="InterPro" id="IPR053134">
    <property type="entry name" value="RNA-dir_DNA_polymerase"/>
</dbReference>
<sequence length="423" mass="48106">MGNIPNLDTSKTPAIPTVETGSQSRSAEDGALSQAMLRVLERVAEPYSGFESCGGVTKVVPTVVEYWIEATEIIMNDIDCTLKQKLKGAVSLLHNDAYQWWLMAEKGTQPDWITWDLFKSTFYSKYVGASYVDARRCKFMNLTRGIGLWLNIRPNFLDLVVMLVGWCQLSMKFIRFKEGLRGNLRVLIVPQKKQNFVVLVDNVKITEEVKCVERENRERERVKNKRDSEPSSSAQKPKKRARSDGPSRIGVPVTPTVAQPCRDCDPAPGFVQPQREVQQSPQGHGSAKGGNGMGGDIRSGYHQLKVKEVDIQKTAFRTRYGNYEFLVIPFDDILVYSKTGDDHDEHLRVVLQILWKKQLYAKLSKCEFWLKEVTFLGHVVSAKGIRVGPRKIEAVLEWKQSRNVSKIYSFLGLEEEQEDEVMR</sequence>
<dbReference type="GeneID" id="107892401"/>
<feature type="region of interest" description="Disordered" evidence="1">
    <location>
        <begin position="1"/>
        <end position="29"/>
    </location>
</feature>
<organism evidence="3 4">
    <name type="scientific">Gossypium hirsutum</name>
    <name type="common">Upland cotton</name>
    <name type="synonym">Gossypium mexicanum</name>
    <dbReference type="NCBI Taxonomy" id="3635"/>
    <lineage>
        <taxon>Eukaryota</taxon>
        <taxon>Viridiplantae</taxon>
        <taxon>Streptophyta</taxon>
        <taxon>Embryophyta</taxon>
        <taxon>Tracheophyta</taxon>
        <taxon>Spermatophyta</taxon>
        <taxon>Magnoliopsida</taxon>
        <taxon>eudicotyledons</taxon>
        <taxon>Gunneridae</taxon>
        <taxon>Pentapetalae</taxon>
        <taxon>rosids</taxon>
        <taxon>malvids</taxon>
        <taxon>Malvales</taxon>
        <taxon>Malvaceae</taxon>
        <taxon>Malvoideae</taxon>
        <taxon>Gossypium</taxon>
    </lineage>
</organism>
<reference evidence="4" key="2">
    <citation type="submission" date="2025-08" db="UniProtKB">
        <authorList>
            <consortium name="RefSeq"/>
        </authorList>
    </citation>
    <scope>IDENTIFICATION</scope>
</reference>
<dbReference type="Gene3D" id="3.10.10.10">
    <property type="entry name" value="HIV Type 1 Reverse Transcriptase, subunit A, domain 1"/>
    <property type="match status" value="1"/>
</dbReference>
<feature type="compositionally biased region" description="Basic and acidic residues" evidence="1">
    <location>
        <begin position="214"/>
        <end position="229"/>
    </location>
</feature>
<evidence type="ECO:0000313" key="4">
    <source>
        <dbReference type="RefSeq" id="XP_040956087.1"/>
    </source>
</evidence>
<dbReference type="RefSeq" id="XP_040956087.1">
    <property type="nucleotide sequence ID" value="XM_041100153.1"/>
</dbReference>
<accession>A0ABM3AMM3</accession>
<dbReference type="Gene3D" id="3.30.70.270">
    <property type="match status" value="1"/>
</dbReference>
<dbReference type="Proteomes" id="UP000818029">
    <property type="component" value="Chromosome D09"/>
</dbReference>
<feature type="region of interest" description="Disordered" evidence="1">
    <location>
        <begin position="214"/>
        <end position="296"/>
    </location>
</feature>
<dbReference type="InterPro" id="IPR000477">
    <property type="entry name" value="RT_dom"/>
</dbReference>
<dbReference type="SUPFAM" id="SSF56672">
    <property type="entry name" value="DNA/RNA polymerases"/>
    <property type="match status" value="1"/>
</dbReference>
<dbReference type="CDD" id="cd01647">
    <property type="entry name" value="RT_LTR"/>
    <property type="match status" value="1"/>
</dbReference>
<reference evidence="3" key="1">
    <citation type="journal article" date="2020" name="Nat. Genet.">
        <title>Genomic diversifications of five Gossypium allopolyploid species and their impact on cotton improvement.</title>
        <authorList>
            <person name="Chen Z.J."/>
            <person name="Sreedasyam A."/>
            <person name="Ando A."/>
            <person name="Song Q."/>
            <person name="De Santiago L.M."/>
            <person name="Hulse-Kemp A.M."/>
            <person name="Ding M."/>
            <person name="Ye W."/>
            <person name="Kirkbride R.C."/>
            <person name="Jenkins J."/>
            <person name="Plott C."/>
            <person name="Lovell J."/>
            <person name="Lin Y.M."/>
            <person name="Vaughn R."/>
            <person name="Liu B."/>
            <person name="Simpson S."/>
            <person name="Scheffler B.E."/>
            <person name="Wen L."/>
            <person name="Saski C.A."/>
            <person name="Grover C.E."/>
            <person name="Hu G."/>
            <person name="Conover J.L."/>
            <person name="Carlson J.W."/>
            <person name="Shu S."/>
            <person name="Boston L.B."/>
            <person name="Williams M."/>
            <person name="Peterson D.G."/>
            <person name="McGee K."/>
            <person name="Jones D.C."/>
            <person name="Wendel J.F."/>
            <person name="Stelly D.M."/>
            <person name="Grimwood J."/>
            <person name="Schmutz J."/>
        </authorList>
    </citation>
    <scope>NUCLEOTIDE SEQUENCE [LARGE SCALE GENOMIC DNA]</scope>
    <source>
        <strain evidence="3">cv. TM-1</strain>
    </source>
</reference>
<dbReference type="PANTHER" id="PTHR24559:SF447">
    <property type="entry name" value="RNA-DIRECTED DNA POLYMERASE HOMOLOG"/>
    <property type="match status" value="1"/>
</dbReference>
<feature type="compositionally biased region" description="Polar residues" evidence="1">
    <location>
        <begin position="1"/>
        <end position="12"/>
    </location>
</feature>
<dbReference type="PANTHER" id="PTHR24559">
    <property type="entry name" value="TRANSPOSON TY3-I GAG-POL POLYPROTEIN"/>
    <property type="match status" value="1"/>
</dbReference>
<dbReference type="InterPro" id="IPR043502">
    <property type="entry name" value="DNA/RNA_pol_sf"/>
</dbReference>
<name>A0ABM3AMM3_GOSHI</name>
<keyword evidence="3" id="KW-1185">Reference proteome</keyword>
<protein>
    <recommendedName>
        <fullName evidence="2">Reverse transcriptase domain-containing protein</fullName>
    </recommendedName>
</protein>
<dbReference type="Pfam" id="PF00078">
    <property type="entry name" value="RVT_1"/>
    <property type="match status" value="1"/>
</dbReference>
<gene>
    <name evidence="4" type="primary">LOC107892401</name>
</gene>
<evidence type="ECO:0000256" key="1">
    <source>
        <dbReference type="SAM" id="MobiDB-lite"/>
    </source>
</evidence>
<proteinExistence type="predicted"/>
<feature type="domain" description="Reverse transcriptase" evidence="2">
    <location>
        <begin position="330"/>
        <end position="379"/>
    </location>
</feature>
<feature type="compositionally biased region" description="Gly residues" evidence="1">
    <location>
        <begin position="286"/>
        <end position="296"/>
    </location>
</feature>
<evidence type="ECO:0000313" key="3">
    <source>
        <dbReference type="Proteomes" id="UP000818029"/>
    </source>
</evidence>
<dbReference type="InterPro" id="IPR043128">
    <property type="entry name" value="Rev_trsase/Diguanyl_cyclase"/>
</dbReference>
<evidence type="ECO:0000259" key="2">
    <source>
        <dbReference type="Pfam" id="PF00078"/>
    </source>
</evidence>